<comment type="subcellular location">
    <subcellularLocation>
        <location evidence="1">Cell membrane</location>
        <topology evidence="1">Multi-pass membrane protein</topology>
    </subcellularLocation>
</comment>
<dbReference type="Pfam" id="PF00482">
    <property type="entry name" value="T2SSF"/>
    <property type="match status" value="1"/>
</dbReference>
<protein>
    <recommendedName>
        <fullName evidence="7">Type II secretion system protein GspF domain-containing protein</fullName>
    </recommendedName>
</protein>
<feature type="transmembrane region" description="Helical" evidence="6">
    <location>
        <begin position="6"/>
        <end position="25"/>
    </location>
</feature>
<evidence type="ECO:0000256" key="4">
    <source>
        <dbReference type="ARBA" id="ARBA00022989"/>
    </source>
</evidence>
<proteinExistence type="predicted"/>
<dbReference type="InterPro" id="IPR018076">
    <property type="entry name" value="T2SS_GspF_dom"/>
</dbReference>
<dbReference type="PANTHER" id="PTHR35007">
    <property type="entry name" value="INTEGRAL MEMBRANE PROTEIN-RELATED"/>
    <property type="match status" value="1"/>
</dbReference>
<evidence type="ECO:0000259" key="7">
    <source>
        <dbReference type="Pfam" id="PF00482"/>
    </source>
</evidence>
<accession>X1ART3</accession>
<dbReference type="AlphaFoldDB" id="X1ART3"/>
<feature type="transmembrane region" description="Helical" evidence="6">
    <location>
        <begin position="105"/>
        <end position="123"/>
    </location>
</feature>
<dbReference type="EMBL" id="BART01000414">
    <property type="protein sequence ID" value="GAG72027.1"/>
    <property type="molecule type" value="Genomic_DNA"/>
</dbReference>
<keyword evidence="5 6" id="KW-0472">Membrane</keyword>
<reference evidence="8" key="1">
    <citation type="journal article" date="2014" name="Front. Microbiol.">
        <title>High frequency of phylogenetically diverse reductive dehalogenase-homologous genes in deep subseafloor sedimentary metagenomes.</title>
        <authorList>
            <person name="Kawai M."/>
            <person name="Futagami T."/>
            <person name="Toyoda A."/>
            <person name="Takaki Y."/>
            <person name="Nishi S."/>
            <person name="Hori S."/>
            <person name="Arai W."/>
            <person name="Tsubouchi T."/>
            <person name="Morono Y."/>
            <person name="Uchiyama I."/>
            <person name="Ito T."/>
            <person name="Fujiyama A."/>
            <person name="Inagaki F."/>
            <person name="Takami H."/>
        </authorList>
    </citation>
    <scope>NUCLEOTIDE SEQUENCE</scope>
    <source>
        <strain evidence="8">Expedition CK06-06</strain>
    </source>
</reference>
<sequence>MNLLLVVIAVLVSVFVFLLFINFSYKKSRLLIEKIETRTGYILKKMNKTKLSEDLELLFEEQNFIKIFGFKIKSLEGLFLLRVILSLSFLIFFIVFGFFLGKNFIFYSFIGAIILYFLPIEIIKSKISSKSKRIQNELPDIVDILSSLIKAGLSLNEALNYISDNYKCETSMLFKLAQIKIFEGYSKMDAYYLIARLSFCNDFKTVIKILVQAEMIGNPISKVLKDVSKVMRANQRDLLKIRSERLESNLVLIIFIFMFIPMIFLFLLPVLPQLKMFF</sequence>
<evidence type="ECO:0000256" key="6">
    <source>
        <dbReference type="SAM" id="Phobius"/>
    </source>
</evidence>
<gene>
    <name evidence="8" type="ORF">S01H4_02021</name>
</gene>
<organism evidence="8">
    <name type="scientific">marine sediment metagenome</name>
    <dbReference type="NCBI Taxonomy" id="412755"/>
    <lineage>
        <taxon>unclassified sequences</taxon>
        <taxon>metagenomes</taxon>
        <taxon>ecological metagenomes</taxon>
    </lineage>
</organism>
<dbReference type="PANTHER" id="PTHR35007:SF2">
    <property type="entry name" value="PILUS ASSEMBLE PROTEIN"/>
    <property type="match status" value="1"/>
</dbReference>
<feature type="domain" description="Type II secretion system protein GspF" evidence="7">
    <location>
        <begin position="143"/>
        <end position="267"/>
    </location>
</feature>
<keyword evidence="3 6" id="KW-0812">Transmembrane</keyword>
<keyword evidence="2" id="KW-1003">Cell membrane</keyword>
<feature type="transmembrane region" description="Helical" evidence="6">
    <location>
        <begin position="79"/>
        <end position="99"/>
    </location>
</feature>
<dbReference type="GO" id="GO:0005886">
    <property type="term" value="C:plasma membrane"/>
    <property type="evidence" value="ECO:0007669"/>
    <property type="project" value="UniProtKB-SubCell"/>
</dbReference>
<evidence type="ECO:0000256" key="2">
    <source>
        <dbReference type="ARBA" id="ARBA00022475"/>
    </source>
</evidence>
<name>X1ART3_9ZZZZ</name>
<keyword evidence="4 6" id="KW-1133">Transmembrane helix</keyword>
<comment type="caution">
    <text evidence="8">The sequence shown here is derived from an EMBL/GenBank/DDBJ whole genome shotgun (WGS) entry which is preliminary data.</text>
</comment>
<evidence type="ECO:0000313" key="8">
    <source>
        <dbReference type="EMBL" id="GAG72027.1"/>
    </source>
</evidence>
<evidence type="ECO:0000256" key="3">
    <source>
        <dbReference type="ARBA" id="ARBA00022692"/>
    </source>
</evidence>
<evidence type="ECO:0000256" key="1">
    <source>
        <dbReference type="ARBA" id="ARBA00004651"/>
    </source>
</evidence>
<evidence type="ECO:0000256" key="5">
    <source>
        <dbReference type="ARBA" id="ARBA00023136"/>
    </source>
</evidence>
<feature type="transmembrane region" description="Helical" evidence="6">
    <location>
        <begin position="250"/>
        <end position="271"/>
    </location>
</feature>